<name>A0A1I1K4C0_9ACTN</name>
<dbReference type="AlphaFoldDB" id="A0A1I1K4C0"/>
<evidence type="ECO:0000313" key="2">
    <source>
        <dbReference type="EMBL" id="SFC55576.1"/>
    </source>
</evidence>
<accession>A0A1I1K4C0</accession>
<evidence type="ECO:0000259" key="1">
    <source>
        <dbReference type="Pfam" id="PF25232"/>
    </source>
</evidence>
<dbReference type="Pfam" id="PF25232">
    <property type="entry name" value="DUF7848"/>
    <property type="match status" value="1"/>
</dbReference>
<dbReference type="Proteomes" id="UP000199207">
    <property type="component" value="Unassembled WGS sequence"/>
</dbReference>
<keyword evidence="3" id="KW-1185">Reference proteome</keyword>
<dbReference type="OrthoDB" id="4246702at2"/>
<feature type="domain" description="DUF7848" evidence="1">
    <location>
        <begin position="1"/>
        <end position="94"/>
    </location>
</feature>
<sequence length="95" mass="10802">MTRESYAFRRFRVQADEEPDAETITATMQCAVCGQTGPTVEATKERTPEAQGKAALEAQKVAASWVETHQKDEREHFTFRLMVGLPYRLVPGEWQ</sequence>
<dbReference type="STRING" id="910347.SAMN05421773_10478"/>
<dbReference type="InterPro" id="IPR057170">
    <property type="entry name" value="DUF7848"/>
</dbReference>
<protein>
    <recommendedName>
        <fullName evidence="1">DUF7848 domain-containing protein</fullName>
    </recommendedName>
</protein>
<organism evidence="2 3">
    <name type="scientific">Streptomyces aidingensis</name>
    <dbReference type="NCBI Taxonomy" id="910347"/>
    <lineage>
        <taxon>Bacteria</taxon>
        <taxon>Bacillati</taxon>
        <taxon>Actinomycetota</taxon>
        <taxon>Actinomycetes</taxon>
        <taxon>Kitasatosporales</taxon>
        <taxon>Streptomycetaceae</taxon>
        <taxon>Streptomyces</taxon>
    </lineage>
</organism>
<evidence type="ECO:0000313" key="3">
    <source>
        <dbReference type="Proteomes" id="UP000199207"/>
    </source>
</evidence>
<dbReference type="EMBL" id="FOLM01000004">
    <property type="protein sequence ID" value="SFC55576.1"/>
    <property type="molecule type" value="Genomic_DNA"/>
</dbReference>
<proteinExistence type="predicted"/>
<gene>
    <name evidence="2" type="ORF">SAMN05421773_10478</name>
</gene>
<dbReference type="RefSeq" id="WP_093838367.1">
    <property type="nucleotide sequence ID" value="NZ_FOLM01000004.1"/>
</dbReference>
<reference evidence="2 3" key="1">
    <citation type="submission" date="2016-10" db="EMBL/GenBank/DDBJ databases">
        <authorList>
            <person name="de Groot N.N."/>
        </authorList>
    </citation>
    <scope>NUCLEOTIDE SEQUENCE [LARGE SCALE GENOMIC DNA]</scope>
    <source>
        <strain evidence="2 3">CGMCC 4.5739</strain>
    </source>
</reference>